<gene>
    <name evidence="2" type="ORF">F4556_004626</name>
</gene>
<dbReference type="Proteomes" id="UP000573327">
    <property type="component" value="Unassembled WGS sequence"/>
</dbReference>
<evidence type="ECO:0000313" key="3">
    <source>
        <dbReference type="Proteomes" id="UP000573327"/>
    </source>
</evidence>
<dbReference type="AlphaFoldDB" id="A0A7W7SGT9"/>
<dbReference type="PROSITE" id="PS51257">
    <property type="entry name" value="PROKAR_LIPOPROTEIN"/>
    <property type="match status" value="1"/>
</dbReference>
<keyword evidence="3" id="KW-1185">Reference proteome</keyword>
<feature type="signal peptide" evidence="1">
    <location>
        <begin position="1"/>
        <end position="28"/>
    </location>
</feature>
<reference evidence="2 3" key="1">
    <citation type="submission" date="2020-08" db="EMBL/GenBank/DDBJ databases">
        <title>Sequencing the genomes of 1000 actinobacteria strains.</title>
        <authorList>
            <person name="Klenk H.-P."/>
        </authorList>
    </citation>
    <scope>NUCLEOTIDE SEQUENCE [LARGE SCALE GENOMIC DNA]</scope>
    <source>
        <strain evidence="2 3">DSM 44786</strain>
    </source>
</reference>
<evidence type="ECO:0008006" key="4">
    <source>
        <dbReference type="Google" id="ProtNLM"/>
    </source>
</evidence>
<evidence type="ECO:0000313" key="2">
    <source>
        <dbReference type="EMBL" id="MBB4949091.1"/>
    </source>
</evidence>
<evidence type="ECO:0000256" key="1">
    <source>
        <dbReference type="SAM" id="SignalP"/>
    </source>
</evidence>
<dbReference type="EMBL" id="JACHJR010000001">
    <property type="protein sequence ID" value="MBB4949091.1"/>
    <property type="molecule type" value="Genomic_DNA"/>
</dbReference>
<accession>A0A7W7SGT9</accession>
<protein>
    <recommendedName>
        <fullName evidence="4">Small secreted protein</fullName>
    </recommendedName>
</protein>
<keyword evidence="1" id="KW-0732">Signal</keyword>
<sequence>MPLSINRSATLSVAALALLLPLGVGCSAAQKALDCGNTAVRISSDFAAVSQAWGNAGNDPQAAGQALQTLKNDLDELGRNSSDTDVSKAITDLQTQVEKTQQAINAKQVPDLKPLGDAASNLSKACTG</sequence>
<dbReference type="RefSeq" id="WP_184919187.1">
    <property type="nucleotide sequence ID" value="NZ_JACHJR010000001.1"/>
</dbReference>
<name>A0A7W7SGT9_9ACTN</name>
<comment type="caution">
    <text evidence="2">The sequence shown here is derived from an EMBL/GenBank/DDBJ whole genome shotgun (WGS) entry which is preliminary data.</text>
</comment>
<organism evidence="2 3">
    <name type="scientific">Kitasatospora gansuensis</name>
    <dbReference type="NCBI Taxonomy" id="258050"/>
    <lineage>
        <taxon>Bacteria</taxon>
        <taxon>Bacillati</taxon>
        <taxon>Actinomycetota</taxon>
        <taxon>Actinomycetes</taxon>
        <taxon>Kitasatosporales</taxon>
        <taxon>Streptomycetaceae</taxon>
        <taxon>Kitasatospora</taxon>
    </lineage>
</organism>
<proteinExistence type="predicted"/>
<feature type="chain" id="PRO_5039254626" description="Small secreted protein" evidence="1">
    <location>
        <begin position="29"/>
        <end position="128"/>
    </location>
</feature>